<name>A0A9X9LKK7_GULGU</name>
<comment type="caution">
    <text evidence="2">The sequence shown here is derived from an EMBL/GenBank/DDBJ whole genome shotgun (WGS) entry which is preliminary data.</text>
</comment>
<dbReference type="Proteomes" id="UP000269945">
    <property type="component" value="Unassembled WGS sequence"/>
</dbReference>
<protein>
    <submittedName>
        <fullName evidence="2">Uncharacterized protein</fullName>
    </submittedName>
</protein>
<evidence type="ECO:0000313" key="2">
    <source>
        <dbReference type="EMBL" id="VCW70626.1"/>
    </source>
</evidence>
<dbReference type="EMBL" id="CYRY02006108">
    <property type="protein sequence ID" value="VCW70626.1"/>
    <property type="molecule type" value="Genomic_DNA"/>
</dbReference>
<proteinExistence type="predicted"/>
<feature type="compositionally biased region" description="Basic and acidic residues" evidence="1">
    <location>
        <begin position="27"/>
        <end position="42"/>
    </location>
</feature>
<keyword evidence="3" id="KW-1185">Reference proteome</keyword>
<accession>A0A9X9LKK7</accession>
<gene>
    <name evidence="2" type="ORF">BN2614_LOCUS1</name>
</gene>
<feature type="compositionally biased region" description="Basic residues" evidence="1">
    <location>
        <begin position="52"/>
        <end position="63"/>
    </location>
</feature>
<feature type="compositionally biased region" description="Basic and acidic residues" evidence="1">
    <location>
        <begin position="93"/>
        <end position="102"/>
    </location>
</feature>
<evidence type="ECO:0000256" key="1">
    <source>
        <dbReference type="SAM" id="MobiDB-lite"/>
    </source>
</evidence>
<organism evidence="2 3">
    <name type="scientific">Gulo gulo</name>
    <name type="common">Wolverine</name>
    <name type="synonym">Gluton</name>
    <dbReference type="NCBI Taxonomy" id="48420"/>
    <lineage>
        <taxon>Eukaryota</taxon>
        <taxon>Metazoa</taxon>
        <taxon>Chordata</taxon>
        <taxon>Craniata</taxon>
        <taxon>Vertebrata</taxon>
        <taxon>Euteleostomi</taxon>
        <taxon>Mammalia</taxon>
        <taxon>Eutheria</taxon>
        <taxon>Laurasiatheria</taxon>
        <taxon>Carnivora</taxon>
        <taxon>Caniformia</taxon>
        <taxon>Musteloidea</taxon>
        <taxon>Mustelidae</taxon>
        <taxon>Guloninae</taxon>
        <taxon>Gulo</taxon>
    </lineage>
</organism>
<dbReference type="AlphaFoldDB" id="A0A9X9LKK7"/>
<evidence type="ECO:0000313" key="3">
    <source>
        <dbReference type="Proteomes" id="UP000269945"/>
    </source>
</evidence>
<reference evidence="2 3" key="1">
    <citation type="submission" date="2018-10" db="EMBL/GenBank/DDBJ databases">
        <authorList>
            <person name="Ekblom R."/>
            <person name="Jareborg N."/>
        </authorList>
    </citation>
    <scope>NUCLEOTIDE SEQUENCE [LARGE SCALE GENOMIC DNA]</scope>
    <source>
        <tissue evidence="2">Muscle</tissue>
    </source>
</reference>
<feature type="region of interest" description="Disordered" evidence="1">
    <location>
        <begin position="15"/>
        <end position="139"/>
    </location>
</feature>
<sequence length="139" mass="15097">MPLCIPKESAISAVRARQKLGSGRPVPAERWRARGEHQREGEQQQESSGRTGRFKGRLWRGRHQRGEKGRGPGISSEVRRVGGARGGSTGAWKRRDAHREEGVLSEGCGLGGSRGEGTTAPRHHGRRTVPPERLGAAPL</sequence>